<evidence type="ECO:0000313" key="2">
    <source>
        <dbReference type="WBParaSite" id="ALUE_0000015001-mRNA-1"/>
    </source>
</evidence>
<keyword evidence="1" id="KW-1185">Reference proteome</keyword>
<dbReference type="Proteomes" id="UP000036681">
    <property type="component" value="Unplaced"/>
</dbReference>
<name>A0A0M3HF55_ASCLU</name>
<evidence type="ECO:0000313" key="1">
    <source>
        <dbReference type="Proteomes" id="UP000036681"/>
    </source>
</evidence>
<protein>
    <submittedName>
        <fullName evidence="2">Uncharacterized protein</fullName>
    </submittedName>
</protein>
<reference evidence="2" key="1">
    <citation type="submission" date="2017-02" db="UniProtKB">
        <authorList>
            <consortium name="WormBaseParasite"/>
        </authorList>
    </citation>
    <scope>IDENTIFICATION</scope>
</reference>
<dbReference type="WBParaSite" id="ALUE_0000015001-mRNA-1">
    <property type="protein sequence ID" value="ALUE_0000015001-mRNA-1"/>
    <property type="gene ID" value="ALUE_0000015001"/>
</dbReference>
<dbReference type="AlphaFoldDB" id="A0A0M3HF55"/>
<organism evidence="1 2">
    <name type="scientific">Ascaris lumbricoides</name>
    <name type="common">Giant roundworm</name>
    <dbReference type="NCBI Taxonomy" id="6252"/>
    <lineage>
        <taxon>Eukaryota</taxon>
        <taxon>Metazoa</taxon>
        <taxon>Ecdysozoa</taxon>
        <taxon>Nematoda</taxon>
        <taxon>Chromadorea</taxon>
        <taxon>Rhabditida</taxon>
        <taxon>Spirurina</taxon>
        <taxon>Ascaridomorpha</taxon>
        <taxon>Ascaridoidea</taxon>
        <taxon>Ascarididae</taxon>
        <taxon>Ascaris</taxon>
    </lineage>
</organism>
<accession>A0A0M3HF55</accession>
<sequence length="80" mass="9209">MFGNAVPNMVMRPIGVRVLAVRRVKSETVKSPMVCEKGFQENHGEQRKDLLHDPRRLRGRYYDRKSDPFLMCTSLESTAA</sequence>
<proteinExistence type="predicted"/>